<reference evidence="5 6" key="1">
    <citation type="submission" date="2023-08" db="EMBL/GenBank/DDBJ databases">
        <title>Mesonia sp. MT50, isolated from deep-sea sediment of the Mariana Trench.</title>
        <authorList>
            <person name="Fu H."/>
        </authorList>
    </citation>
    <scope>NUCLEOTIDE SEQUENCE [LARGE SCALE GENOMIC DNA]</scope>
    <source>
        <strain evidence="5 6">MT50</strain>
    </source>
</reference>
<dbReference type="PROSITE" id="PS51688">
    <property type="entry name" value="ICA"/>
    <property type="match status" value="1"/>
</dbReference>
<evidence type="ECO:0000313" key="6">
    <source>
        <dbReference type="Proteomes" id="UP001230915"/>
    </source>
</evidence>
<feature type="signal peptide" evidence="3">
    <location>
        <begin position="1"/>
        <end position="20"/>
    </location>
</feature>
<organism evidence="5 6">
    <name type="scientific">Mesonia profundi</name>
    <dbReference type="NCBI Taxonomy" id="3070998"/>
    <lineage>
        <taxon>Bacteria</taxon>
        <taxon>Pseudomonadati</taxon>
        <taxon>Bacteroidota</taxon>
        <taxon>Flavobacteriia</taxon>
        <taxon>Flavobacteriales</taxon>
        <taxon>Flavobacteriaceae</taxon>
        <taxon>Mesonia</taxon>
    </lineage>
</organism>
<comment type="caution">
    <text evidence="5">The sequence shown here is derived from an EMBL/GenBank/DDBJ whole genome shotgun (WGS) entry which is preliminary data.</text>
</comment>
<keyword evidence="3" id="KW-0732">Signal</keyword>
<feature type="region of interest" description="Disordered" evidence="2">
    <location>
        <begin position="554"/>
        <end position="592"/>
    </location>
</feature>
<dbReference type="Pfam" id="PF13884">
    <property type="entry name" value="Peptidase_S74"/>
    <property type="match status" value="1"/>
</dbReference>
<dbReference type="Proteomes" id="UP001230915">
    <property type="component" value="Unassembled WGS sequence"/>
</dbReference>
<gene>
    <name evidence="5" type="ORF">RBU60_03290</name>
</gene>
<proteinExistence type="predicted"/>
<evidence type="ECO:0000259" key="4">
    <source>
        <dbReference type="PROSITE" id="PS51688"/>
    </source>
</evidence>
<name>A0ABU0ZYV5_9FLAO</name>
<feature type="chain" id="PRO_5045449737" evidence="3">
    <location>
        <begin position="21"/>
        <end position="925"/>
    </location>
</feature>
<evidence type="ECO:0000256" key="1">
    <source>
        <dbReference type="SAM" id="Coils"/>
    </source>
</evidence>
<protein>
    <submittedName>
        <fullName evidence="5">Tail fiber domain-containing protein</fullName>
    </submittedName>
</protein>
<dbReference type="Gene3D" id="2.150.10.10">
    <property type="entry name" value="Serralysin-like metalloprotease, C-terminal"/>
    <property type="match status" value="1"/>
</dbReference>
<accession>A0ABU0ZYV5</accession>
<dbReference type="EMBL" id="JAVHUL010000005">
    <property type="protein sequence ID" value="MDQ7916587.1"/>
    <property type="molecule type" value="Genomic_DNA"/>
</dbReference>
<keyword evidence="1" id="KW-0175">Coiled coil</keyword>
<dbReference type="InterPro" id="IPR030392">
    <property type="entry name" value="S74_ICA"/>
</dbReference>
<feature type="coiled-coil region" evidence="1">
    <location>
        <begin position="891"/>
        <end position="925"/>
    </location>
</feature>
<evidence type="ECO:0000256" key="3">
    <source>
        <dbReference type="SAM" id="SignalP"/>
    </source>
</evidence>
<keyword evidence="6" id="KW-1185">Reference proteome</keyword>
<dbReference type="InterPro" id="IPR011049">
    <property type="entry name" value="Serralysin-like_metalloprot_C"/>
</dbReference>
<feature type="domain" description="Peptidase S74" evidence="4">
    <location>
        <begin position="803"/>
        <end position="898"/>
    </location>
</feature>
<evidence type="ECO:0000313" key="5">
    <source>
        <dbReference type="EMBL" id="MDQ7916587.1"/>
    </source>
</evidence>
<sequence length="925" mass="97198">MKKFIFLFLSLVFMSHSAQAQTPEKFNYQGIARNNQGEPMASQDLGLKISIINGSTAIYSETHQVTTNNFGLYSLAIGDGTPVSGAMNSVGWSTTKLLKVEIDPNGGTNYTDLGTTELLSVPYAMYAVTSGDNGSPTGAAGGDLTGTYPNPDIADNTVNTAQLSNNAVKTPKIFDGAVTSSKLDDMGATNGQFLKFDGTNWVPDNVTGGGAGDDWGTQVIENTNRLSGDGTAANPLDIAQQGAADGQILKWNNTNNTWEPADDETGTGGGTADDWGVQVAETNVSLDGDGTTTNPLGVADDAIATVNLQDAAVNTAKIDNAAVTGEKINQMSATDGQILKWNNTNTTWEPADETTSNASWALDGNAATATDFIGTTNNQTLRFKQNNIHAGFINSVNTALGRNTLFEETTGSGNTAFGELTLSENTTGNKNTATGDNVLRSNTTGDRNTAFGNEALLANSTGNDNTASGVFALTSNTTGSENTAIGLSSLRSNTAGSNNTATGFEALKANTTGENNIAIGTNALLSNESGSANTASGAYALGFNTAGQKNTATGGNALLSNESGDRNTASGYSALGDNTTGERNTASGVGALGTNTTGSYNTMFGYAADVDSDDLTNATAIGAQAIVAQDNSLVLGSISGLNNATANTKVGIGTTTPSERLHVVGNELLEGKLTIKENSNDYSKIYFKNDATPGRWTLAGYPETDPANSLFNFYYNDGTVGRDILQVSGQGKVGINHDPTGTGSITGALSVKGLSSGADILSLIGGSNSNTWGFFIVEDMMLYYNDINKGSFDKTSGAYSSVSDRRLKENMVPTKALLSKVQDIKIMDYTFKADKTQEPQIGYIAQELEKQFPEFVNKPNKDSKRENYYTVNYAGMSVVAIKAIQEQQVTINAQEITIEGQKKELKEVRTQLNNMEARLLKLEKQ</sequence>
<evidence type="ECO:0000256" key="2">
    <source>
        <dbReference type="SAM" id="MobiDB-lite"/>
    </source>
</evidence>
<dbReference type="RefSeq" id="WP_308863238.1">
    <property type="nucleotide sequence ID" value="NZ_JAVHUL010000005.1"/>
</dbReference>